<evidence type="ECO:0000313" key="2">
    <source>
        <dbReference type="Proteomes" id="UP000252419"/>
    </source>
</evidence>
<comment type="caution">
    <text evidence="1">The sequence shown here is derived from an EMBL/GenBank/DDBJ whole genome shotgun (WGS) entry which is preliminary data.</text>
</comment>
<sequence length="143" mass="16638">MSWRKERLSLLPFSFKNEFSARPHGIRIVRILLMCDFLYPPAFFHEFGFHIFWGVETFHQRPVSSWGTLFGTTNRVRLFSGSGHFSDLVIDNDLHRQTRIDALHPITGHLPSSRINRLVKRSYNKTIGTGIIIVVIQTRSEDQ</sequence>
<accession>A0A367U8H5</accession>
<name>A0A367U8H5_9PROT</name>
<dbReference type="EMBL" id="JPWA01000026">
    <property type="protein sequence ID" value="RCK04615.1"/>
    <property type="molecule type" value="Genomic_DNA"/>
</dbReference>
<keyword evidence="2" id="KW-1185">Reference proteome</keyword>
<gene>
    <name evidence="1" type="ORF">TH5_18470</name>
</gene>
<dbReference type="Proteomes" id="UP000252419">
    <property type="component" value="Unassembled WGS sequence"/>
</dbReference>
<dbReference type="AlphaFoldDB" id="A0A367U8H5"/>
<evidence type="ECO:0000313" key="1">
    <source>
        <dbReference type="EMBL" id="RCK04615.1"/>
    </source>
</evidence>
<proteinExistence type="predicted"/>
<protein>
    <submittedName>
        <fullName evidence="1">Uncharacterized protein</fullName>
    </submittedName>
</protein>
<reference evidence="1 2" key="1">
    <citation type="submission" date="2014-07" db="EMBL/GenBank/DDBJ databases">
        <title>Draft genome sequence of Thalassospira xianhensis P-4 (MCCC 1A02616).</title>
        <authorList>
            <person name="Lai Q."/>
            <person name="Shao Z."/>
        </authorList>
    </citation>
    <scope>NUCLEOTIDE SEQUENCE [LARGE SCALE GENOMIC DNA]</scope>
    <source>
        <strain evidence="1 2">MCCC 1A02616</strain>
    </source>
</reference>
<organism evidence="1 2">
    <name type="scientific">Thalassospira xianhensis MCCC 1A02616</name>
    <dbReference type="NCBI Taxonomy" id="1177929"/>
    <lineage>
        <taxon>Bacteria</taxon>
        <taxon>Pseudomonadati</taxon>
        <taxon>Pseudomonadota</taxon>
        <taxon>Alphaproteobacteria</taxon>
        <taxon>Rhodospirillales</taxon>
        <taxon>Thalassospiraceae</taxon>
        <taxon>Thalassospira</taxon>
    </lineage>
</organism>